<feature type="transmembrane region" description="Helical" evidence="8">
    <location>
        <begin position="31"/>
        <end position="48"/>
    </location>
</feature>
<dbReference type="GO" id="GO:0006813">
    <property type="term" value="P:potassium ion transport"/>
    <property type="evidence" value="ECO:0007669"/>
    <property type="project" value="InterPro"/>
</dbReference>
<dbReference type="SUPFAM" id="SSF116726">
    <property type="entry name" value="TrkA C-terminal domain-like"/>
    <property type="match status" value="1"/>
</dbReference>
<proteinExistence type="inferred from homology"/>
<dbReference type="InterPro" id="IPR006037">
    <property type="entry name" value="RCK_C"/>
</dbReference>
<keyword evidence="3" id="KW-0813">Transport</keyword>
<evidence type="ECO:0000256" key="4">
    <source>
        <dbReference type="ARBA" id="ARBA00022475"/>
    </source>
</evidence>
<dbReference type="PANTHER" id="PTHR30445">
    <property type="entry name" value="K(+)_H(+) ANTIPORTER SUBUNIT KHTT"/>
    <property type="match status" value="1"/>
</dbReference>
<dbReference type="Gene3D" id="3.30.70.1450">
    <property type="entry name" value="Regulator of K+ conductance, C-terminal domain"/>
    <property type="match status" value="1"/>
</dbReference>
<protein>
    <submittedName>
        <fullName evidence="10">TrkA C-terminal domain-containing protein</fullName>
    </submittedName>
</protein>
<keyword evidence="5 8" id="KW-0812">Transmembrane</keyword>
<name>A0AAU6Q1X1_9DEIO</name>
<feature type="transmembrane region" description="Helical" evidence="8">
    <location>
        <begin position="91"/>
        <end position="112"/>
    </location>
</feature>
<dbReference type="EMBL" id="CP149782">
    <property type="protein sequence ID" value="WYF44531.1"/>
    <property type="molecule type" value="Genomic_DNA"/>
</dbReference>
<reference evidence="10" key="1">
    <citation type="submission" date="2024-03" db="EMBL/GenBank/DDBJ databases">
        <title>Deinococcus weizhi sp. nov., isolated from human skin.</title>
        <authorList>
            <person name="Wei Z."/>
            <person name="Tian F."/>
            <person name="Yang C."/>
            <person name="Xin L.T."/>
            <person name="Wen Z.J."/>
            <person name="Lan K.C."/>
            <person name="Yu L."/>
            <person name="Zhe W."/>
            <person name="Dan F.D."/>
            <person name="Jun W."/>
            <person name="Rui Z."/>
            <person name="Yong X.J."/>
            <person name="Ting Y."/>
            <person name="Wei X."/>
            <person name="Xu Z.G."/>
            <person name="Xin Z."/>
            <person name="Dong F.G."/>
            <person name="Ni X.M."/>
            <person name="Zheng M.G."/>
            <person name="Chun Y."/>
            <person name="Qian W.X."/>
        </authorList>
    </citation>
    <scope>NUCLEOTIDE SEQUENCE</scope>
    <source>
        <strain evidence="10">VB142</strain>
    </source>
</reference>
<dbReference type="Pfam" id="PF02080">
    <property type="entry name" value="TrkA_C"/>
    <property type="match status" value="1"/>
</dbReference>
<evidence type="ECO:0000259" key="9">
    <source>
        <dbReference type="PROSITE" id="PS51202"/>
    </source>
</evidence>
<evidence type="ECO:0000256" key="3">
    <source>
        <dbReference type="ARBA" id="ARBA00022448"/>
    </source>
</evidence>
<dbReference type="NCBIfam" id="TIGR01625">
    <property type="entry name" value="YidE_YbjL_dupl"/>
    <property type="match status" value="2"/>
</dbReference>
<keyword evidence="6 8" id="KW-1133">Transmembrane helix</keyword>
<feature type="transmembrane region" description="Helical" evidence="8">
    <location>
        <begin position="60"/>
        <end position="79"/>
    </location>
</feature>
<dbReference type="PANTHER" id="PTHR30445:SF3">
    <property type="entry name" value="TRANSPORT PROTEIN YIDE-RELATED"/>
    <property type="match status" value="1"/>
</dbReference>
<comment type="subcellular location">
    <subcellularLocation>
        <location evidence="1">Cell membrane</location>
        <topology evidence="1">Multi-pass membrane protein</topology>
    </subcellularLocation>
</comment>
<feature type="transmembrane region" description="Helical" evidence="8">
    <location>
        <begin position="153"/>
        <end position="174"/>
    </location>
</feature>
<evidence type="ECO:0000256" key="1">
    <source>
        <dbReference type="ARBA" id="ARBA00004651"/>
    </source>
</evidence>
<gene>
    <name evidence="10" type="ORF">WDJ50_14250</name>
</gene>
<evidence type="ECO:0000256" key="5">
    <source>
        <dbReference type="ARBA" id="ARBA00022692"/>
    </source>
</evidence>
<sequence length="530" mass="55853">MVQLLIDNPLLLLFLIAAIGYPLGRINVRGFSLGIAAVLFTGLAFGALDPDLKTPPLLYEFGLVLFVYTIGIASGPAFFSAMKRGGPRDNAAVLGVILLAAGAVVAAVKLLGLKGTYAAGLLAGSLTNTPALAGAIERLRGSGAAEAVQSEPVVAYSVAYPMGVIAMLLAITLLKKLWKVPDAAPPEPIDHRSVRVRDTAALQTLPGSVRIGRYQHGEKVGLAGLYDNQLRQEIEPGDTISLIGPASTLAQVVPQVGEDLGEELELSREHLDMRRMFVSEQGVAGHRLGDLPLHEKYGATVTRIRRGDTDHLADEDTVLQLGDRVRVVAPRDQMPALTRLFGDSYHRLSEIDAMTFSVGIALGLLLGLVAIPLGGGQTFKLGLAGGPLIVGLILGAVGQTGPLNWQLPYNANLTLRQIGLILFLAGVGSRSGYAFFSTVASPLGLKLFVAGTLITTLAAVTLLWWTHKVQKVPFVHATGLLAGLQTQPAVLGFATETMKSDQPNISYATVYPVATIAKLVLAQLLLGVGS</sequence>
<comment type="similarity">
    <text evidence="2">Belongs to the AAE transporter (TC 2.A.81) family.</text>
</comment>
<dbReference type="PROSITE" id="PS51202">
    <property type="entry name" value="RCK_C"/>
    <property type="match status" value="1"/>
</dbReference>
<feature type="transmembrane region" description="Helical" evidence="8">
    <location>
        <begin position="379"/>
        <end position="397"/>
    </location>
</feature>
<evidence type="ECO:0000256" key="6">
    <source>
        <dbReference type="ARBA" id="ARBA00022989"/>
    </source>
</evidence>
<feature type="domain" description="RCK C-terminal" evidence="9">
    <location>
        <begin position="261"/>
        <end position="343"/>
    </location>
</feature>
<evidence type="ECO:0000256" key="8">
    <source>
        <dbReference type="SAM" id="Phobius"/>
    </source>
</evidence>
<feature type="transmembrane region" description="Helical" evidence="8">
    <location>
        <begin position="6"/>
        <end position="24"/>
    </location>
</feature>
<evidence type="ECO:0000313" key="10">
    <source>
        <dbReference type="EMBL" id="WYF44531.1"/>
    </source>
</evidence>
<accession>A0AAU6Q1X1</accession>
<dbReference type="RefSeq" id="WP_339095733.1">
    <property type="nucleotide sequence ID" value="NZ_CP149782.1"/>
</dbReference>
<keyword evidence="4" id="KW-1003">Cell membrane</keyword>
<dbReference type="InterPro" id="IPR006512">
    <property type="entry name" value="YidE_YbjL"/>
</dbReference>
<evidence type="ECO:0000256" key="7">
    <source>
        <dbReference type="ARBA" id="ARBA00023136"/>
    </source>
</evidence>
<dbReference type="InterPro" id="IPR036721">
    <property type="entry name" value="RCK_C_sf"/>
</dbReference>
<dbReference type="AlphaFoldDB" id="A0AAU6Q1X1"/>
<feature type="transmembrane region" description="Helical" evidence="8">
    <location>
        <begin position="448"/>
        <end position="466"/>
    </location>
</feature>
<organism evidence="10">
    <name type="scientific">Deinococcus sp. VB142</name>
    <dbReference type="NCBI Taxonomy" id="3112952"/>
    <lineage>
        <taxon>Bacteria</taxon>
        <taxon>Thermotogati</taxon>
        <taxon>Deinococcota</taxon>
        <taxon>Deinococci</taxon>
        <taxon>Deinococcales</taxon>
        <taxon>Deinococcaceae</taxon>
        <taxon>Deinococcus</taxon>
    </lineage>
</organism>
<keyword evidence="7 8" id="KW-0472">Membrane</keyword>
<feature type="transmembrane region" description="Helical" evidence="8">
    <location>
        <begin position="353"/>
        <end position="373"/>
    </location>
</feature>
<dbReference type="InterPro" id="IPR050144">
    <property type="entry name" value="AAE_transporter"/>
</dbReference>
<evidence type="ECO:0000256" key="2">
    <source>
        <dbReference type="ARBA" id="ARBA00009854"/>
    </source>
</evidence>
<dbReference type="Pfam" id="PF06826">
    <property type="entry name" value="Asp-Al_Ex"/>
    <property type="match status" value="2"/>
</dbReference>
<dbReference type="GO" id="GO:0005886">
    <property type="term" value="C:plasma membrane"/>
    <property type="evidence" value="ECO:0007669"/>
    <property type="project" value="UniProtKB-SubCell"/>
</dbReference>
<feature type="transmembrane region" description="Helical" evidence="8">
    <location>
        <begin position="418"/>
        <end position="436"/>
    </location>
</feature>
<dbReference type="GO" id="GO:0008324">
    <property type="term" value="F:monoatomic cation transmembrane transporter activity"/>
    <property type="evidence" value="ECO:0007669"/>
    <property type="project" value="InterPro"/>
</dbReference>